<organism evidence="2 3">
    <name type="scientific">Lacinutrix neustonica</name>
    <dbReference type="NCBI Taxonomy" id="2980107"/>
    <lineage>
        <taxon>Bacteria</taxon>
        <taxon>Pseudomonadati</taxon>
        <taxon>Bacteroidota</taxon>
        <taxon>Flavobacteriia</taxon>
        <taxon>Flavobacteriales</taxon>
        <taxon>Flavobacteriaceae</taxon>
        <taxon>Lacinutrix</taxon>
    </lineage>
</organism>
<gene>
    <name evidence="2" type="ORF">N7U66_01405</name>
</gene>
<reference evidence="2" key="1">
    <citation type="submission" date="2022-11" db="EMBL/GenBank/DDBJ databases">
        <title>Lacinutrix neustonica HL-RS19T sp. nov., isolated from the surface microlayer sample of brackish Lake Shihwa.</title>
        <authorList>
            <person name="Choi J.Y."/>
            <person name="Hwang C.Y."/>
        </authorList>
    </citation>
    <scope>NUCLEOTIDE SEQUENCE</scope>
    <source>
        <strain evidence="2">HL-RS19</strain>
    </source>
</reference>
<feature type="signal peptide" evidence="1">
    <location>
        <begin position="1"/>
        <end position="21"/>
    </location>
</feature>
<dbReference type="RefSeq" id="WP_267677003.1">
    <property type="nucleotide sequence ID" value="NZ_CP113088.1"/>
</dbReference>
<keyword evidence="1" id="KW-0732">Signal</keyword>
<dbReference type="Proteomes" id="UP001164705">
    <property type="component" value="Chromosome"/>
</dbReference>
<sequence>MYKTILLILMVFFTCSFTGQAQEKSINQIQQLIETYKKDPGGPYHRIKWFCKDGTEREPKDPCPDNIGGGIQHASFKTSALDLRRTNHLFFGEILADANKSDFLNKNENYSRLKQYQLGKYLASVDDGWVLRKAQFYRGALQSEDEEAWGKDFFEWLLKDEQFIYANYYFIRQALKDIPHNGDDNIAQLMRSQSKTISEDMSKFMDIRIKIHGQPEITDINPVKDFIVENKIPTDLKDDFDDLIETMRKYYAPIDFVILEKEMQRLPASNTTTKKFKPLLKIIK</sequence>
<evidence type="ECO:0000256" key="1">
    <source>
        <dbReference type="SAM" id="SignalP"/>
    </source>
</evidence>
<dbReference type="AlphaFoldDB" id="A0A9E8SDR9"/>
<name>A0A9E8SDR9_9FLAO</name>
<dbReference type="EMBL" id="CP113088">
    <property type="protein sequence ID" value="WAC02406.1"/>
    <property type="molecule type" value="Genomic_DNA"/>
</dbReference>
<evidence type="ECO:0000313" key="2">
    <source>
        <dbReference type="EMBL" id="WAC02406.1"/>
    </source>
</evidence>
<protein>
    <submittedName>
        <fullName evidence="2">Uncharacterized protein</fullName>
    </submittedName>
</protein>
<dbReference type="KEGG" id="lnu:N7U66_01405"/>
<proteinExistence type="predicted"/>
<feature type="chain" id="PRO_5039724585" evidence="1">
    <location>
        <begin position="22"/>
        <end position="284"/>
    </location>
</feature>
<accession>A0A9E8SDR9</accession>
<keyword evidence="3" id="KW-1185">Reference proteome</keyword>
<evidence type="ECO:0000313" key="3">
    <source>
        <dbReference type="Proteomes" id="UP001164705"/>
    </source>
</evidence>